<dbReference type="STRING" id="1293598.IV56_GL000352"/>
<sequence length="351" mass="41098">MYPSFYFGDENLTTDKPFQTIDSQIKILSEERHLNFLNKEAAADTLRRYGYYEIINGYKDNFLVDPHDDSKGYLATANFEHIFALFTLDKNIRQDVMQALGEFETTFTQALAYAIADKISEDFTRYTAPSHYNAGASHWSRGHRYTVRDGVIKTFNKVNRSTIDPFEFYNRRHGNIPPWIMVKGLTFGNVLYWYQICKPEVRLQVISSMFGLDEDVVNVLDPELKLKQAFGDVLDLFLTYRNLAAHGDRIYNHRSRRHRLRWSPFIYRKNVIDISRNKFSQGHMRSSLGAVIACLSLFENKDPYSDLWIMLGIHIGNYLRSFPEDESFIMSSAEFQNKQMYELIEKQKNSK</sequence>
<evidence type="ECO:0000313" key="2">
    <source>
        <dbReference type="Proteomes" id="UP000050969"/>
    </source>
</evidence>
<dbReference type="InterPro" id="IPR011664">
    <property type="entry name" value="Abi_system_AbiD/AbiF-like"/>
</dbReference>
<evidence type="ECO:0000313" key="1">
    <source>
        <dbReference type="EMBL" id="KRO18785.1"/>
    </source>
</evidence>
<keyword evidence="2" id="KW-1185">Reference proteome</keyword>
<name>A0A0R2MZA9_9LACO</name>
<protein>
    <submittedName>
        <fullName evidence="1">Abortive infection phage resistance protein</fullName>
    </submittedName>
</protein>
<dbReference type="AlphaFoldDB" id="A0A0R2MZA9"/>
<comment type="caution">
    <text evidence="1">The sequence shown here is derived from an EMBL/GenBank/DDBJ whole genome shotgun (WGS) entry which is preliminary data.</text>
</comment>
<dbReference type="EMBL" id="JQCE01000002">
    <property type="protein sequence ID" value="KRO18785.1"/>
    <property type="molecule type" value="Genomic_DNA"/>
</dbReference>
<accession>A0A0R2MZA9</accession>
<dbReference type="Proteomes" id="UP000050969">
    <property type="component" value="Unassembled WGS sequence"/>
</dbReference>
<organism evidence="1 2">
    <name type="scientific">Lacticaseibacillus saniviri JCM 17471 = DSM 24301</name>
    <dbReference type="NCBI Taxonomy" id="1293598"/>
    <lineage>
        <taxon>Bacteria</taxon>
        <taxon>Bacillati</taxon>
        <taxon>Bacillota</taxon>
        <taxon>Bacilli</taxon>
        <taxon>Lactobacillales</taxon>
        <taxon>Lactobacillaceae</taxon>
        <taxon>Lacticaseibacillus</taxon>
    </lineage>
</organism>
<proteinExistence type="predicted"/>
<gene>
    <name evidence="1" type="ORF">IV56_GL000352</name>
</gene>
<dbReference type="Pfam" id="PF07751">
    <property type="entry name" value="Abi_2"/>
    <property type="match status" value="1"/>
</dbReference>
<reference evidence="1 2" key="1">
    <citation type="journal article" date="2015" name="Genome Announc.">
        <title>Expanding the biotechnology potential of lactobacilli through comparative genomics of 213 strains and associated genera.</title>
        <authorList>
            <person name="Sun Z."/>
            <person name="Harris H.M."/>
            <person name="McCann A."/>
            <person name="Guo C."/>
            <person name="Argimon S."/>
            <person name="Zhang W."/>
            <person name="Yang X."/>
            <person name="Jeffery I.B."/>
            <person name="Cooney J.C."/>
            <person name="Kagawa T.F."/>
            <person name="Liu W."/>
            <person name="Song Y."/>
            <person name="Salvetti E."/>
            <person name="Wrobel A."/>
            <person name="Rasinkangas P."/>
            <person name="Parkhill J."/>
            <person name="Rea M.C."/>
            <person name="O'Sullivan O."/>
            <person name="Ritari J."/>
            <person name="Douillard F.P."/>
            <person name="Paul Ross R."/>
            <person name="Yang R."/>
            <person name="Briner A.E."/>
            <person name="Felis G.E."/>
            <person name="de Vos W.M."/>
            <person name="Barrangou R."/>
            <person name="Klaenhammer T.R."/>
            <person name="Caufield P.W."/>
            <person name="Cui Y."/>
            <person name="Zhang H."/>
            <person name="O'Toole P.W."/>
        </authorList>
    </citation>
    <scope>NUCLEOTIDE SEQUENCE [LARGE SCALE GENOMIC DNA]</scope>
    <source>
        <strain evidence="1 2">DSM 24301</strain>
    </source>
</reference>
<dbReference type="PATRIC" id="fig|1293598.4.peg.381"/>